<feature type="domain" description="Zinc-ribbon" evidence="3">
    <location>
        <begin position="47"/>
        <end position="67"/>
    </location>
</feature>
<accession>A0A089MUP8</accession>
<dbReference type="PANTHER" id="PTHR37938:SF1">
    <property type="entry name" value="BLL0215 PROTEIN"/>
    <property type="match status" value="1"/>
</dbReference>
<proteinExistence type="predicted"/>
<gene>
    <name evidence="4" type="ORF">PBOR_26920</name>
</gene>
<dbReference type="Pfam" id="PF13240">
    <property type="entry name" value="Zn_Ribbon_1"/>
    <property type="match status" value="1"/>
</dbReference>
<dbReference type="KEGG" id="pbd:PBOR_26920"/>
<name>A0A089MUP8_PAEBO</name>
<protein>
    <recommendedName>
        <fullName evidence="6">DUF304 domain-containing protein</fullName>
    </recommendedName>
</protein>
<feature type="domain" description="YdbS-like PH" evidence="2">
    <location>
        <begin position="114"/>
        <end position="187"/>
    </location>
</feature>
<dbReference type="Proteomes" id="UP000029518">
    <property type="component" value="Chromosome"/>
</dbReference>
<reference evidence="4" key="1">
    <citation type="submission" date="2014-08" db="EMBL/GenBank/DDBJ databases">
        <title>Comparative genomics of the Paenibacillus odorifer group.</title>
        <authorList>
            <person name="den Bakker H.C."/>
            <person name="Tsai Y.-C.Y.-C."/>
            <person name="Martin N."/>
            <person name="Korlach J."/>
            <person name="Wiedmann M."/>
        </authorList>
    </citation>
    <scope>NUCLEOTIDE SEQUENCE [LARGE SCALE GENOMIC DNA]</scope>
    <source>
        <strain evidence="4">DSM 13188</strain>
    </source>
</reference>
<keyword evidence="5" id="KW-1185">Reference proteome</keyword>
<dbReference type="HOGENOM" id="CLU_114519_0_0_9"/>
<feature type="region of interest" description="Disordered" evidence="1">
    <location>
        <begin position="72"/>
        <end position="92"/>
    </location>
</feature>
<dbReference type="InterPro" id="IPR005182">
    <property type="entry name" value="YdbS-like_PH"/>
</dbReference>
<evidence type="ECO:0000259" key="3">
    <source>
        <dbReference type="Pfam" id="PF13240"/>
    </source>
</evidence>
<evidence type="ECO:0000259" key="2">
    <source>
        <dbReference type="Pfam" id="PF03703"/>
    </source>
</evidence>
<dbReference type="EMBL" id="CP009285">
    <property type="protein sequence ID" value="AIQ60174.1"/>
    <property type="molecule type" value="Genomic_DNA"/>
</dbReference>
<evidence type="ECO:0008006" key="6">
    <source>
        <dbReference type="Google" id="ProtNLM"/>
    </source>
</evidence>
<evidence type="ECO:0000256" key="1">
    <source>
        <dbReference type="SAM" id="MobiDB-lite"/>
    </source>
</evidence>
<evidence type="ECO:0000313" key="4">
    <source>
        <dbReference type="EMBL" id="AIQ60174.1"/>
    </source>
</evidence>
<dbReference type="AlphaFoldDB" id="A0A089MUP8"/>
<sequence length="208" mass="23394">MIYDETFFRDKAYSQKETQEEPGGDREFLLYYNQIIRYKRGRYLMPYCTACGAEYKQGAKFCGECGAGTEDHTPAAARRPAAGRVSGTSPETELWQGKPAGISDRLKGLIGLNTTRYTITSQRIMVKSGLIGKDVEEIELLRVNDFSVTQSIPDRILGIGTLTILSDDASSPQLPFRKIRKVQTVKDVLRQAVRNEKVANNISYREQI</sequence>
<organism evidence="4 5">
    <name type="scientific">Paenibacillus borealis</name>
    <dbReference type="NCBI Taxonomy" id="160799"/>
    <lineage>
        <taxon>Bacteria</taxon>
        <taxon>Bacillati</taxon>
        <taxon>Bacillota</taxon>
        <taxon>Bacilli</taxon>
        <taxon>Bacillales</taxon>
        <taxon>Paenibacillaceae</taxon>
        <taxon>Paenibacillus</taxon>
    </lineage>
</organism>
<evidence type="ECO:0000313" key="5">
    <source>
        <dbReference type="Proteomes" id="UP000029518"/>
    </source>
</evidence>
<dbReference type="PANTHER" id="PTHR37938">
    <property type="entry name" value="BLL0215 PROTEIN"/>
    <property type="match status" value="1"/>
</dbReference>
<dbReference type="InterPro" id="IPR026870">
    <property type="entry name" value="Zinc_ribbon_dom"/>
</dbReference>
<dbReference type="Pfam" id="PF03703">
    <property type="entry name" value="bPH_2"/>
    <property type="match status" value="1"/>
</dbReference>